<feature type="transmembrane region" description="Helical" evidence="5">
    <location>
        <begin position="29"/>
        <end position="47"/>
    </location>
</feature>
<dbReference type="PANTHER" id="PTHR37306">
    <property type="entry name" value="COLICIN V PRODUCTION PROTEIN"/>
    <property type="match status" value="1"/>
</dbReference>
<dbReference type="Pfam" id="PF02674">
    <property type="entry name" value="Colicin_V"/>
    <property type="match status" value="1"/>
</dbReference>
<organism evidence="6 7">
    <name type="scientific">candidate division WOR-1 bacterium RIFCSPLOWO2_02_FULL_46_20</name>
    <dbReference type="NCBI Taxonomy" id="1802567"/>
    <lineage>
        <taxon>Bacteria</taxon>
        <taxon>Bacillati</taxon>
        <taxon>Saganbacteria</taxon>
    </lineage>
</organism>
<evidence type="ECO:0000256" key="2">
    <source>
        <dbReference type="ARBA" id="ARBA00022692"/>
    </source>
</evidence>
<evidence type="ECO:0000256" key="1">
    <source>
        <dbReference type="ARBA" id="ARBA00004141"/>
    </source>
</evidence>
<reference evidence="6 7" key="1">
    <citation type="journal article" date="2016" name="Nat. Commun.">
        <title>Thousands of microbial genomes shed light on interconnected biogeochemical processes in an aquifer system.</title>
        <authorList>
            <person name="Anantharaman K."/>
            <person name="Brown C.T."/>
            <person name="Hug L.A."/>
            <person name="Sharon I."/>
            <person name="Castelle C.J."/>
            <person name="Probst A.J."/>
            <person name="Thomas B.C."/>
            <person name="Singh A."/>
            <person name="Wilkins M.J."/>
            <person name="Karaoz U."/>
            <person name="Brodie E.L."/>
            <person name="Williams K.H."/>
            <person name="Hubbard S.S."/>
            <person name="Banfield J.F."/>
        </authorList>
    </citation>
    <scope>NUCLEOTIDE SEQUENCE [LARGE SCALE GENOMIC DNA]</scope>
</reference>
<protein>
    <recommendedName>
        <fullName evidence="8">Colicin V production protein</fullName>
    </recommendedName>
</protein>
<dbReference type="GO" id="GO:0016020">
    <property type="term" value="C:membrane"/>
    <property type="evidence" value="ECO:0007669"/>
    <property type="project" value="UniProtKB-SubCell"/>
</dbReference>
<evidence type="ECO:0000313" key="7">
    <source>
        <dbReference type="Proteomes" id="UP000176938"/>
    </source>
</evidence>
<dbReference type="EMBL" id="METP01000040">
    <property type="protein sequence ID" value="OGC05527.1"/>
    <property type="molecule type" value="Genomic_DNA"/>
</dbReference>
<dbReference type="Proteomes" id="UP000176938">
    <property type="component" value="Unassembled WGS sequence"/>
</dbReference>
<keyword evidence="3 5" id="KW-1133">Transmembrane helix</keyword>
<keyword evidence="2 5" id="KW-0812">Transmembrane</keyword>
<feature type="transmembrane region" description="Helical" evidence="5">
    <location>
        <begin position="102"/>
        <end position="125"/>
    </location>
</feature>
<proteinExistence type="predicted"/>
<sequence>MLNLIIGIVIFIFVFMGLREGLAKAVGSVAVVFFSLFLATIAVNFLARGSSQLGDPNYLGTMVVFAAVWVVSYLACELLLVILLNKIIKITVLGSLDRFGGIAVGAFKGILICGIALQVALYLPISQDSKLQIKEALLSRIAITTYEWFYPLAIKIAPKIEDNNLLNKMKTDVDTTSTKKELEKIKTEDLLDTIGEAKKVVSKEQEKAMRLLKENKLLPGVPAKE</sequence>
<keyword evidence="4 5" id="KW-0472">Membrane</keyword>
<comment type="caution">
    <text evidence="6">The sequence shown here is derived from an EMBL/GenBank/DDBJ whole genome shotgun (WGS) entry which is preliminary data.</text>
</comment>
<dbReference type="AlphaFoldDB" id="A0A1F4RBG3"/>
<evidence type="ECO:0008006" key="8">
    <source>
        <dbReference type="Google" id="ProtNLM"/>
    </source>
</evidence>
<dbReference type="GO" id="GO:0009403">
    <property type="term" value="P:toxin biosynthetic process"/>
    <property type="evidence" value="ECO:0007669"/>
    <property type="project" value="InterPro"/>
</dbReference>
<dbReference type="PANTHER" id="PTHR37306:SF1">
    <property type="entry name" value="COLICIN V PRODUCTION PROTEIN"/>
    <property type="match status" value="1"/>
</dbReference>
<accession>A0A1F4RBG3</accession>
<evidence type="ECO:0000256" key="4">
    <source>
        <dbReference type="ARBA" id="ARBA00023136"/>
    </source>
</evidence>
<comment type="subcellular location">
    <subcellularLocation>
        <location evidence="1">Membrane</location>
        <topology evidence="1">Multi-pass membrane protein</topology>
    </subcellularLocation>
</comment>
<evidence type="ECO:0000256" key="5">
    <source>
        <dbReference type="SAM" id="Phobius"/>
    </source>
</evidence>
<gene>
    <name evidence="6" type="ORF">A3H38_06065</name>
</gene>
<feature type="transmembrane region" description="Helical" evidence="5">
    <location>
        <begin position="59"/>
        <end position="82"/>
    </location>
</feature>
<evidence type="ECO:0000313" key="6">
    <source>
        <dbReference type="EMBL" id="OGC05527.1"/>
    </source>
</evidence>
<dbReference type="InterPro" id="IPR003825">
    <property type="entry name" value="Colicin-V_CvpA"/>
</dbReference>
<evidence type="ECO:0000256" key="3">
    <source>
        <dbReference type="ARBA" id="ARBA00022989"/>
    </source>
</evidence>
<name>A0A1F4RBG3_UNCSA</name>